<feature type="signal peptide" evidence="3">
    <location>
        <begin position="1"/>
        <end position="22"/>
    </location>
</feature>
<dbReference type="InterPro" id="IPR029058">
    <property type="entry name" value="AB_hydrolase_fold"/>
</dbReference>
<dbReference type="AlphaFoldDB" id="A0A1C3ELC3"/>
<dbReference type="Proteomes" id="UP000094936">
    <property type="component" value="Unassembled WGS sequence"/>
</dbReference>
<dbReference type="Pfam" id="PF00561">
    <property type="entry name" value="Abhydrolase_1"/>
    <property type="match status" value="1"/>
</dbReference>
<keyword evidence="2" id="KW-0378">Hydrolase</keyword>
<dbReference type="PANTHER" id="PTHR43248:SF25">
    <property type="entry name" value="AB HYDROLASE-1 DOMAIN-CONTAINING PROTEIN-RELATED"/>
    <property type="match status" value="1"/>
</dbReference>
<dbReference type="EMBL" id="LYBM01000011">
    <property type="protein sequence ID" value="ODA34043.1"/>
    <property type="molecule type" value="Genomic_DNA"/>
</dbReference>
<dbReference type="SUPFAM" id="SSF53474">
    <property type="entry name" value="alpha/beta-Hydrolases"/>
    <property type="match status" value="1"/>
</dbReference>
<sequence length="561" mass="62409">MNTMFKTALPLAVAGFASQALASPPGSDFGRYIDFNWGDCPEVFQSADNKNQCSLAEVPANWNDPAGQKIDVLVSKHPANSGKAKGQLWLLQGGPGGSGAVFPSLYDSLLKQFAEDYDLYVLEHRGVGWSTSIICPQVPADSYKEFTTICHDTLYDEWGENLYNFNTTNAAKDLDYVIGKSKAINWYPSYVYGVSYGTLWAQRFSQVAPTGAQAVILDSVVPPTGFGVDLWDENSNGIFDKVAEYCDSDPFCQSKLGNNTAQLVKDTVADFYSGQHCPEVKLTKDQLQELGMTFIQRSQEEMLMPIYHRLARCNADDVTALNNVQKFFFGGYDGFMASRFEDAKPSFSDAVFNVIAFNEISGARKSTAEKIAYCDTAVTCSSTERHLNTEADYKVWGDKYVDPYIYKDMFHYMPTLAINGDLDPQTPHFHAERIKGAFSNINQRYVEFPFTAHAAAFVTPAKTTTGNTCGVDVMFSFVNRLWDQPDTSCIDKLVGMNFDLPDFYSQIIFGTTGDFDEYDSPTVDLTSFQVEALSTTDNLKFEKLVKQVSASLHFVGKPMMH</sequence>
<evidence type="ECO:0000256" key="2">
    <source>
        <dbReference type="ARBA" id="ARBA00022801"/>
    </source>
</evidence>
<evidence type="ECO:0000259" key="4">
    <source>
        <dbReference type="Pfam" id="PF00561"/>
    </source>
</evidence>
<proteinExistence type="inferred from homology"/>
<dbReference type="Gene3D" id="3.40.50.1820">
    <property type="entry name" value="alpha/beta hydrolase"/>
    <property type="match status" value="1"/>
</dbReference>
<keyword evidence="3" id="KW-0732">Signal</keyword>
<dbReference type="STRING" id="1080227.A8L45_08340"/>
<evidence type="ECO:0000313" key="5">
    <source>
        <dbReference type="EMBL" id="ODA34043.1"/>
    </source>
</evidence>
<dbReference type="RefSeq" id="WP_068901133.1">
    <property type="nucleotide sequence ID" value="NZ_JBHUIF010000013.1"/>
</dbReference>
<feature type="domain" description="AB hydrolase-1" evidence="4">
    <location>
        <begin position="90"/>
        <end position="252"/>
    </location>
</feature>
<gene>
    <name evidence="5" type="ORF">A8L45_08340</name>
</gene>
<evidence type="ECO:0000256" key="1">
    <source>
        <dbReference type="ARBA" id="ARBA00010088"/>
    </source>
</evidence>
<accession>A0A1C3ELC3</accession>
<protein>
    <recommendedName>
        <fullName evidence="4">AB hydrolase-1 domain-containing protein</fullName>
    </recommendedName>
</protein>
<dbReference type="GO" id="GO:0016787">
    <property type="term" value="F:hydrolase activity"/>
    <property type="evidence" value="ECO:0007669"/>
    <property type="project" value="UniProtKB-KW"/>
</dbReference>
<keyword evidence="6" id="KW-1185">Reference proteome</keyword>
<feature type="chain" id="PRO_5008673252" description="AB hydrolase-1 domain-containing protein" evidence="3">
    <location>
        <begin position="23"/>
        <end position="561"/>
    </location>
</feature>
<dbReference type="InterPro" id="IPR051601">
    <property type="entry name" value="Serine_prot/Carboxylest_S33"/>
</dbReference>
<evidence type="ECO:0000313" key="6">
    <source>
        <dbReference type="Proteomes" id="UP000094936"/>
    </source>
</evidence>
<evidence type="ECO:0000256" key="3">
    <source>
        <dbReference type="SAM" id="SignalP"/>
    </source>
</evidence>
<comment type="caution">
    <text evidence="5">The sequence shown here is derived from an EMBL/GenBank/DDBJ whole genome shotgun (WGS) entry which is preliminary data.</text>
</comment>
<name>A0A1C3ELC3_9GAMM</name>
<dbReference type="PANTHER" id="PTHR43248">
    <property type="entry name" value="2-SUCCINYL-6-HYDROXY-2,4-CYCLOHEXADIENE-1-CARBOXYLATE SYNTHASE"/>
    <property type="match status" value="1"/>
</dbReference>
<organism evidence="5 6">
    <name type="scientific">Veronia pacifica</name>
    <dbReference type="NCBI Taxonomy" id="1080227"/>
    <lineage>
        <taxon>Bacteria</taxon>
        <taxon>Pseudomonadati</taxon>
        <taxon>Pseudomonadota</taxon>
        <taxon>Gammaproteobacteria</taxon>
        <taxon>Vibrionales</taxon>
        <taxon>Vibrionaceae</taxon>
        <taxon>Veronia</taxon>
    </lineage>
</organism>
<reference evidence="5 6" key="1">
    <citation type="submission" date="2016-05" db="EMBL/GenBank/DDBJ databases">
        <title>Genomic Taxonomy of the Vibrionaceae.</title>
        <authorList>
            <person name="Gomez-Gil B."/>
            <person name="Enciso-Ibarra J."/>
        </authorList>
    </citation>
    <scope>NUCLEOTIDE SEQUENCE [LARGE SCALE GENOMIC DNA]</scope>
    <source>
        <strain evidence="5 6">CAIM 1920</strain>
    </source>
</reference>
<dbReference type="InterPro" id="IPR000073">
    <property type="entry name" value="AB_hydrolase_1"/>
</dbReference>
<comment type="similarity">
    <text evidence="1">Belongs to the peptidase S33 family.</text>
</comment>